<dbReference type="KEGG" id="aad:TC41_1857"/>
<dbReference type="EMBL" id="CP002902">
    <property type="protein sequence ID" value="AEJ43774.1"/>
    <property type="molecule type" value="Genomic_DNA"/>
</dbReference>
<reference evidence="1 2" key="1">
    <citation type="journal article" date="2011" name="J. Bacteriol.">
        <title>Complete Genome Sequence of Alicyclobacillus acidocaldarius Strain Tc-4-1.</title>
        <authorList>
            <person name="Chen Y."/>
            <person name="He Y."/>
            <person name="Zhang B."/>
            <person name="Yang J."/>
            <person name="Li W."/>
            <person name="Dong Z."/>
            <person name="Hu S."/>
        </authorList>
    </citation>
    <scope>NUCLEOTIDE SEQUENCE [LARGE SCALE GENOMIC DNA]</scope>
    <source>
        <strain evidence="1 2">Tc-4-1</strain>
    </source>
</reference>
<dbReference type="OrthoDB" id="2375106at2"/>
<protein>
    <recommendedName>
        <fullName evidence="3">DUF669 domain-containing protein</fullName>
    </recommendedName>
</protein>
<dbReference type="Pfam" id="PF05037">
    <property type="entry name" value="DUF669"/>
    <property type="match status" value="1"/>
</dbReference>
<accession>F8IDC1</accession>
<dbReference type="InterPro" id="IPR007731">
    <property type="entry name" value="DUF669"/>
</dbReference>
<dbReference type="HOGENOM" id="CLU_1871035_0_0_9"/>
<dbReference type="AlphaFoldDB" id="F8IDC1"/>
<dbReference type="Proteomes" id="UP000000292">
    <property type="component" value="Chromosome"/>
</dbReference>
<evidence type="ECO:0008006" key="3">
    <source>
        <dbReference type="Google" id="ProtNLM"/>
    </source>
</evidence>
<reference evidence="2" key="2">
    <citation type="submission" date="2011-06" db="EMBL/GenBank/DDBJ databases">
        <title>The complete genome sequence of Alicyclobacillus acidocaldarius sp. Tc-4-1.</title>
        <authorList>
            <person name="Chen Y."/>
            <person name="He Y."/>
            <person name="Dong Z."/>
            <person name="Hu S."/>
        </authorList>
    </citation>
    <scope>NUCLEOTIDE SEQUENCE [LARGE SCALE GENOMIC DNA]</scope>
    <source>
        <strain evidence="2">Tc-4-1</strain>
    </source>
</reference>
<evidence type="ECO:0000313" key="2">
    <source>
        <dbReference type="Proteomes" id="UP000000292"/>
    </source>
</evidence>
<evidence type="ECO:0000313" key="1">
    <source>
        <dbReference type="EMBL" id="AEJ43774.1"/>
    </source>
</evidence>
<dbReference type="PATRIC" id="fig|1048834.4.peg.1757"/>
<sequence>MNLADLDEKYMKVEPARGGRYEPLPDGKYVCRLERAEVRKNKGNDGKHLFLVLVVDEGTMKGRRVYHNRVIADNEKALAWLKNDLLAIGYNDYVSKLESLVGKCVGTRVRVTLKTTTNPGDGKKSQVVYLDPVRGR</sequence>
<gene>
    <name evidence="1" type="ordered locus">TC41_1857</name>
</gene>
<proteinExistence type="predicted"/>
<name>F8IDC1_ALIAT</name>
<dbReference type="STRING" id="1048834.TC41_1857"/>
<dbReference type="RefSeq" id="WP_014464627.1">
    <property type="nucleotide sequence ID" value="NC_017167.1"/>
</dbReference>
<organism evidence="1 2">
    <name type="scientific">Alicyclobacillus acidocaldarius (strain Tc-4-1)</name>
    <name type="common">Bacillus acidocaldarius</name>
    <dbReference type="NCBI Taxonomy" id="1048834"/>
    <lineage>
        <taxon>Bacteria</taxon>
        <taxon>Bacillati</taxon>
        <taxon>Bacillota</taxon>
        <taxon>Bacilli</taxon>
        <taxon>Bacillales</taxon>
        <taxon>Alicyclobacillaceae</taxon>
        <taxon>Alicyclobacillus</taxon>
    </lineage>
</organism>